<evidence type="ECO:0000313" key="1">
    <source>
        <dbReference type="EnsemblPlants" id="OGLUM07G02220.1"/>
    </source>
</evidence>
<dbReference type="Gramene" id="OGLUM07G02220.1">
    <property type="protein sequence ID" value="OGLUM07G02220.1"/>
    <property type="gene ID" value="OGLUM07G02220"/>
</dbReference>
<dbReference type="HOGENOM" id="CLU_2053433_0_0_1"/>
<name>A0A0E0AFN2_9ORYZ</name>
<evidence type="ECO:0000313" key="2">
    <source>
        <dbReference type="Proteomes" id="UP000026961"/>
    </source>
</evidence>
<reference evidence="1" key="2">
    <citation type="submission" date="2018-05" db="EMBL/GenBank/DDBJ databases">
        <title>OgluRS3 (Oryza glumaepatula Reference Sequence Version 3).</title>
        <authorList>
            <person name="Zhang J."/>
            <person name="Kudrna D."/>
            <person name="Lee S."/>
            <person name="Talag J."/>
            <person name="Welchert J."/>
            <person name="Wing R.A."/>
        </authorList>
    </citation>
    <scope>NUCLEOTIDE SEQUENCE [LARGE SCALE GENOMIC DNA]</scope>
</reference>
<dbReference type="EnsemblPlants" id="OGLUM07G02220.1">
    <property type="protein sequence ID" value="OGLUM07G02220.1"/>
    <property type="gene ID" value="OGLUM07G02220"/>
</dbReference>
<organism evidence="1">
    <name type="scientific">Oryza glumipatula</name>
    <dbReference type="NCBI Taxonomy" id="40148"/>
    <lineage>
        <taxon>Eukaryota</taxon>
        <taxon>Viridiplantae</taxon>
        <taxon>Streptophyta</taxon>
        <taxon>Embryophyta</taxon>
        <taxon>Tracheophyta</taxon>
        <taxon>Spermatophyta</taxon>
        <taxon>Magnoliopsida</taxon>
        <taxon>Liliopsida</taxon>
        <taxon>Poales</taxon>
        <taxon>Poaceae</taxon>
        <taxon>BOP clade</taxon>
        <taxon>Oryzoideae</taxon>
        <taxon>Oryzeae</taxon>
        <taxon>Oryzinae</taxon>
        <taxon>Oryza</taxon>
    </lineage>
</organism>
<proteinExistence type="predicted"/>
<dbReference type="Proteomes" id="UP000026961">
    <property type="component" value="Chromosome 7"/>
</dbReference>
<accession>A0A0E0AFN2</accession>
<sequence length="123" mass="13415">MGHLGEGVPQPWRCLLLSESIDKFQLQYGIDPSAGHCYRDYQILLLVPSSIDIAALPGRRSINQPAYAIWSVATAAAHHHQAVQRQHWSISGSILDSLLSGVLFACPVIHAFGASLKNQYPGI</sequence>
<protein>
    <submittedName>
        <fullName evidence="1">Uncharacterized protein</fullName>
    </submittedName>
</protein>
<reference evidence="1" key="1">
    <citation type="submission" date="2015-04" db="UniProtKB">
        <authorList>
            <consortium name="EnsemblPlants"/>
        </authorList>
    </citation>
    <scope>IDENTIFICATION</scope>
</reference>
<dbReference type="AlphaFoldDB" id="A0A0E0AFN2"/>
<keyword evidence="2" id="KW-1185">Reference proteome</keyword>